<feature type="domain" description="CRM" evidence="2">
    <location>
        <begin position="1"/>
        <end position="97"/>
    </location>
</feature>
<keyword evidence="1" id="KW-0694">RNA-binding</keyword>
<dbReference type="Gene3D" id="3.30.110.60">
    <property type="entry name" value="YhbY-like"/>
    <property type="match status" value="1"/>
</dbReference>
<dbReference type="SUPFAM" id="SSF75471">
    <property type="entry name" value="YhbY-like"/>
    <property type="match status" value="1"/>
</dbReference>
<accession>A0A3B0WGI9</accession>
<dbReference type="GO" id="GO:0003723">
    <property type="term" value="F:RNA binding"/>
    <property type="evidence" value="ECO:0007669"/>
    <property type="project" value="UniProtKB-KW"/>
</dbReference>
<dbReference type="InterPro" id="IPR035920">
    <property type="entry name" value="YhbY-like_sf"/>
</dbReference>
<dbReference type="SMART" id="SM01103">
    <property type="entry name" value="CRS1_YhbY"/>
    <property type="match status" value="1"/>
</dbReference>
<dbReference type="InterPro" id="IPR001890">
    <property type="entry name" value="RNA-binding_CRM"/>
</dbReference>
<dbReference type="Pfam" id="PF01985">
    <property type="entry name" value="CRS1_YhbY"/>
    <property type="match status" value="1"/>
</dbReference>
<dbReference type="NCBIfam" id="TIGR00253">
    <property type="entry name" value="RNA_bind_YhbY"/>
    <property type="match status" value="1"/>
</dbReference>
<protein>
    <recommendedName>
        <fullName evidence="2">CRM domain-containing protein</fullName>
    </recommendedName>
</protein>
<dbReference type="PANTHER" id="PTHR40065">
    <property type="entry name" value="RNA-BINDING PROTEIN YHBY"/>
    <property type="match status" value="1"/>
</dbReference>
<name>A0A3B0WGI9_9ZZZZ</name>
<organism evidence="3">
    <name type="scientific">hydrothermal vent metagenome</name>
    <dbReference type="NCBI Taxonomy" id="652676"/>
    <lineage>
        <taxon>unclassified sequences</taxon>
        <taxon>metagenomes</taxon>
        <taxon>ecological metagenomes</taxon>
    </lineage>
</organism>
<evidence type="ECO:0000256" key="1">
    <source>
        <dbReference type="ARBA" id="ARBA00022884"/>
    </source>
</evidence>
<proteinExistence type="predicted"/>
<sequence>MSLSKKQIKFLRAKCHALKAVIMMGQKGLTEEVLSELEIALTHHELVKIKLAVDDRDVRKQMIAEICEKSQSEEVQSIGKTLSVYRVNPDQAIIELPRR</sequence>
<dbReference type="InterPro" id="IPR017924">
    <property type="entry name" value="RNA-binding_YhbY"/>
</dbReference>
<dbReference type="EMBL" id="UOFE01000020">
    <property type="protein sequence ID" value="VAW51580.1"/>
    <property type="molecule type" value="Genomic_DNA"/>
</dbReference>
<reference evidence="3" key="1">
    <citation type="submission" date="2018-06" db="EMBL/GenBank/DDBJ databases">
        <authorList>
            <person name="Zhirakovskaya E."/>
        </authorList>
    </citation>
    <scope>NUCLEOTIDE SEQUENCE</scope>
</reference>
<dbReference type="AlphaFoldDB" id="A0A3B0WGI9"/>
<evidence type="ECO:0000313" key="3">
    <source>
        <dbReference type="EMBL" id="VAW51580.1"/>
    </source>
</evidence>
<gene>
    <name evidence="3" type="ORF">MNBD_GAMMA05-1463</name>
</gene>
<dbReference type="PANTHER" id="PTHR40065:SF3">
    <property type="entry name" value="RNA-BINDING PROTEIN YHBY"/>
    <property type="match status" value="1"/>
</dbReference>
<dbReference type="PROSITE" id="PS51295">
    <property type="entry name" value="CRM"/>
    <property type="match status" value="1"/>
</dbReference>
<evidence type="ECO:0000259" key="2">
    <source>
        <dbReference type="PROSITE" id="PS51295"/>
    </source>
</evidence>
<dbReference type="InterPro" id="IPR051925">
    <property type="entry name" value="RNA-binding_domain"/>
</dbReference>